<protein>
    <recommendedName>
        <fullName evidence="3">Phage gp6-like head-tail connector protein</fullName>
    </recommendedName>
</protein>
<dbReference type="NCBIfam" id="TIGR02215">
    <property type="entry name" value="phage_chp_gp8"/>
    <property type="match status" value="1"/>
</dbReference>
<dbReference type="EMBL" id="BMYJ01000001">
    <property type="protein sequence ID" value="GHC46309.1"/>
    <property type="molecule type" value="Genomic_DNA"/>
</dbReference>
<dbReference type="InterPro" id="IPR011738">
    <property type="entry name" value="Phage_CHP"/>
</dbReference>
<sequence>MMLTELAQVATMALPIQTLKEHLRMGTGFADDGFQDGLVESHLRAALAAIEGRIGKALITRRMMLRVEGWRHGGDQPLPVAPISGIVSVTLFDGLGGSVLITADRYRLVPDMHRPRLVGAVGALPSIGSMGWAEVVFDAGFGATFGALPADLQQAVLLLAAEFYERRHEAGVEPVGLPFGVTSLIDRWRTVRVLGGGAA</sequence>
<name>A0A918TGX6_9RHOB</name>
<proteinExistence type="predicted"/>
<evidence type="ECO:0008006" key="3">
    <source>
        <dbReference type="Google" id="ProtNLM"/>
    </source>
</evidence>
<accession>A0A918TGX6</accession>
<dbReference type="CDD" id="cd08054">
    <property type="entry name" value="gp6"/>
    <property type="match status" value="1"/>
</dbReference>
<dbReference type="Proteomes" id="UP000638981">
    <property type="component" value="Unassembled WGS sequence"/>
</dbReference>
<gene>
    <name evidence="1" type="ORF">GCM10007315_04980</name>
</gene>
<reference evidence="1" key="1">
    <citation type="journal article" date="2014" name="Int. J. Syst. Evol. Microbiol.">
        <title>Complete genome sequence of Corynebacterium casei LMG S-19264T (=DSM 44701T), isolated from a smear-ripened cheese.</title>
        <authorList>
            <consortium name="US DOE Joint Genome Institute (JGI-PGF)"/>
            <person name="Walter F."/>
            <person name="Albersmeier A."/>
            <person name="Kalinowski J."/>
            <person name="Ruckert C."/>
        </authorList>
    </citation>
    <scope>NUCLEOTIDE SEQUENCE</scope>
    <source>
        <strain evidence="1">KCTC 23310</strain>
    </source>
</reference>
<dbReference type="AlphaFoldDB" id="A0A918TGX6"/>
<reference evidence="1" key="2">
    <citation type="submission" date="2020-09" db="EMBL/GenBank/DDBJ databases">
        <authorList>
            <person name="Sun Q."/>
            <person name="Kim S."/>
        </authorList>
    </citation>
    <scope>NUCLEOTIDE SEQUENCE</scope>
    <source>
        <strain evidence="1">KCTC 23310</strain>
    </source>
</reference>
<dbReference type="RefSeq" id="WP_189410000.1">
    <property type="nucleotide sequence ID" value="NZ_BMYJ01000001.1"/>
</dbReference>
<organism evidence="1 2">
    <name type="scientific">Neogemmobacter tilapiae</name>
    <dbReference type="NCBI Taxonomy" id="875041"/>
    <lineage>
        <taxon>Bacteria</taxon>
        <taxon>Pseudomonadati</taxon>
        <taxon>Pseudomonadota</taxon>
        <taxon>Alphaproteobacteria</taxon>
        <taxon>Rhodobacterales</taxon>
        <taxon>Paracoccaceae</taxon>
        <taxon>Neogemmobacter</taxon>
    </lineage>
</organism>
<evidence type="ECO:0000313" key="2">
    <source>
        <dbReference type="Proteomes" id="UP000638981"/>
    </source>
</evidence>
<keyword evidence="2" id="KW-1185">Reference proteome</keyword>
<evidence type="ECO:0000313" key="1">
    <source>
        <dbReference type="EMBL" id="GHC46309.1"/>
    </source>
</evidence>
<dbReference type="Gene3D" id="1.10.3230.30">
    <property type="entry name" value="Phage gp6-like head-tail connector protein"/>
    <property type="match status" value="1"/>
</dbReference>
<comment type="caution">
    <text evidence="1">The sequence shown here is derived from an EMBL/GenBank/DDBJ whole genome shotgun (WGS) entry which is preliminary data.</text>
</comment>